<comment type="similarity">
    <text evidence="1">Belongs to the peptidase A1 family.</text>
</comment>
<dbReference type="EMBL" id="JAFEMO010000014">
    <property type="protein sequence ID" value="KAH7548581.1"/>
    <property type="molecule type" value="Genomic_DNA"/>
</dbReference>
<evidence type="ECO:0000313" key="5">
    <source>
        <dbReference type="Proteomes" id="UP000827721"/>
    </source>
</evidence>
<organism evidence="4 5">
    <name type="scientific">Xanthoceras sorbifolium</name>
    <dbReference type="NCBI Taxonomy" id="99658"/>
    <lineage>
        <taxon>Eukaryota</taxon>
        <taxon>Viridiplantae</taxon>
        <taxon>Streptophyta</taxon>
        <taxon>Embryophyta</taxon>
        <taxon>Tracheophyta</taxon>
        <taxon>Spermatophyta</taxon>
        <taxon>Magnoliopsida</taxon>
        <taxon>eudicotyledons</taxon>
        <taxon>Gunneridae</taxon>
        <taxon>Pentapetalae</taxon>
        <taxon>rosids</taxon>
        <taxon>malvids</taxon>
        <taxon>Sapindales</taxon>
        <taxon>Sapindaceae</taxon>
        <taxon>Xanthoceroideae</taxon>
        <taxon>Xanthoceras</taxon>
    </lineage>
</organism>
<evidence type="ECO:0000256" key="2">
    <source>
        <dbReference type="SAM" id="Phobius"/>
    </source>
</evidence>
<keyword evidence="2" id="KW-0472">Membrane</keyword>
<dbReference type="InterPro" id="IPR032799">
    <property type="entry name" value="TAXi_C"/>
</dbReference>
<dbReference type="SUPFAM" id="SSF50630">
    <property type="entry name" value="Acid proteases"/>
    <property type="match status" value="1"/>
</dbReference>
<dbReference type="InterPro" id="IPR021109">
    <property type="entry name" value="Peptidase_aspartic_dom_sf"/>
</dbReference>
<keyword evidence="5" id="KW-1185">Reference proteome</keyword>
<gene>
    <name evidence="4" type="ORF">JRO89_XS14G0171600</name>
</gene>
<name>A0ABQ8H5H6_9ROSI</name>
<evidence type="ECO:0000259" key="3">
    <source>
        <dbReference type="PROSITE" id="PS51767"/>
    </source>
</evidence>
<dbReference type="InterPro" id="IPR001461">
    <property type="entry name" value="Aspartic_peptidase_A1"/>
</dbReference>
<keyword evidence="2" id="KW-1133">Transmembrane helix</keyword>
<protein>
    <recommendedName>
        <fullName evidence="3">Peptidase A1 domain-containing protein</fullName>
    </recommendedName>
</protein>
<feature type="domain" description="Peptidase A1" evidence="3">
    <location>
        <begin position="170"/>
        <end position="501"/>
    </location>
</feature>
<dbReference type="PANTHER" id="PTHR13683">
    <property type="entry name" value="ASPARTYL PROTEASES"/>
    <property type="match status" value="1"/>
</dbReference>
<dbReference type="Gene3D" id="2.40.70.10">
    <property type="entry name" value="Acid Proteases"/>
    <property type="match status" value="2"/>
</dbReference>
<dbReference type="Pfam" id="PF14541">
    <property type="entry name" value="TAXi_C"/>
    <property type="match status" value="1"/>
</dbReference>
<dbReference type="InterPro" id="IPR032861">
    <property type="entry name" value="TAXi_N"/>
</dbReference>
<accession>A0ABQ8H5H6</accession>
<comment type="caution">
    <text evidence="4">The sequence shown here is derived from an EMBL/GenBank/DDBJ whole genome shotgun (WGS) entry which is preliminary data.</text>
</comment>
<reference evidence="4 5" key="1">
    <citation type="submission" date="2021-02" db="EMBL/GenBank/DDBJ databases">
        <title>Plant Genome Project.</title>
        <authorList>
            <person name="Zhang R.-G."/>
        </authorList>
    </citation>
    <scope>NUCLEOTIDE SEQUENCE [LARGE SCALE GENOMIC DNA]</scope>
    <source>
        <tissue evidence="4">Leaves</tissue>
    </source>
</reference>
<dbReference type="InterPro" id="IPR033121">
    <property type="entry name" value="PEPTIDASE_A1"/>
</dbReference>
<evidence type="ECO:0000256" key="1">
    <source>
        <dbReference type="ARBA" id="ARBA00007447"/>
    </source>
</evidence>
<dbReference type="PANTHER" id="PTHR13683:SF798">
    <property type="entry name" value="ASPARTYL PROTEASE AED3-LIKE"/>
    <property type="match status" value="1"/>
</dbReference>
<dbReference type="PROSITE" id="PS51767">
    <property type="entry name" value="PEPTIDASE_A1"/>
    <property type="match status" value="1"/>
</dbReference>
<dbReference type="Pfam" id="PF14543">
    <property type="entry name" value="TAXi_N"/>
    <property type="match status" value="1"/>
</dbReference>
<evidence type="ECO:0000313" key="4">
    <source>
        <dbReference type="EMBL" id="KAH7548581.1"/>
    </source>
</evidence>
<feature type="transmembrane region" description="Helical" evidence="2">
    <location>
        <begin position="75"/>
        <end position="94"/>
    </location>
</feature>
<proteinExistence type="inferred from homology"/>
<keyword evidence="2" id="KW-0812">Transmembrane</keyword>
<dbReference type="Proteomes" id="UP000827721">
    <property type="component" value="Unassembled WGS sequence"/>
</dbReference>
<sequence length="506" mass="54681">MVCGVVYGPKAHVVCHVDNADDFRKVFHNVVISKENCSRNHDVVWSMDCGGKNFQRKQVMNLVSPVNNTTMKTHLILLTLICFLFSVVSIVQGLSNPKCSAQDQGSTLQVFHVFSPCSPFRPSKPLSWEESVLQMLAKDQARLQYLSSLVARKSVVPIASGRQIIQSPTYIVRANIGTPPQTMLMAMDTSNDAAWLPCTGCVGCSSTVFAPAKSTTFKPLPCQAAQCNQVPNPTCGGGACAFNLTYGGSTIAANLSQDTVTLATDRIPAYTFGCIQKTTGSSVPPQGLMGLGRGPLSLLAQTQSLYSSTFSYCLPSFKSLNFSGSLRLGPVGQPKRIKYTPLLKNPRRSSLYYVNLVAIRVGRRVVDIPPSAFAFNPATGAGTIFDSGTVFTRLVTPAYTAVRNEFRRRVGRNLTVTSLGGFDTCYTVPIVSPTITFMFSGMNVTLPQDNFLIHSTAGSTTCLAMAAAPDNVNSVLNVIANMQQQNHRLLFDVPNSRLGVARELCT</sequence>